<feature type="compositionally biased region" description="Acidic residues" evidence="1">
    <location>
        <begin position="305"/>
        <end position="331"/>
    </location>
</feature>
<organism evidence="3 4">
    <name type="scientific">Candidatus Zymogenus saltonus</name>
    <dbReference type="NCBI Taxonomy" id="2844893"/>
    <lineage>
        <taxon>Bacteria</taxon>
        <taxon>Deltaproteobacteria</taxon>
        <taxon>Candidatus Zymogenia</taxon>
        <taxon>Candidatus Zymogeniales</taxon>
        <taxon>Candidatus Zymogenaceae</taxon>
        <taxon>Candidatus Zymogenus</taxon>
    </lineage>
</organism>
<evidence type="ECO:0000313" key="4">
    <source>
        <dbReference type="Proteomes" id="UP000809273"/>
    </source>
</evidence>
<feature type="region of interest" description="Disordered" evidence="1">
    <location>
        <begin position="269"/>
        <end position="331"/>
    </location>
</feature>
<evidence type="ECO:0000256" key="1">
    <source>
        <dbReference type="SAM" id="MobiDB-lite"/>
    </source>
</evidence>
<gene>
    <name evidence="3" type="ORF">JW984_03395</name>
</gene>
<protein>
    <submittedName>
        <fullName evidence="3">Uncharacterized protein</fullName>
    </submittedName>
</protein>
<sequence length="331" mass="37182">MMRVKTFLIAVAVLIIFAPISYAWDNEVHTQMVKDAIALCPKELKTFLKQHIDSAIYGSLELNITLSSPTAYGYNYRKSYYVPEGERGTAPDEAKLVSNSVIELLSKRSPDEDLVARRMGLASSYIADSIQPKRYIGVAPDYPLDYIVNEKRLTVTYNGHNAVEDFSEDLKTLVRGTWDKELTDEQYYDLAVNYIVDAWVTIWEKAGLPPGEIVATGSQIRPIPKEVREANKEPLKPATYFDLKNLEKANIYKDTDLKKYEKEEGFKVDMEGEGKVEGEEETVMKPPEKTVGEEEGTGETGTSEETVETETDTGTETETETETGTETEPVD</sequence>
<evidence type="ECO:0000313" key="3">
    <source>
        <dbReference type="EMBL" id="MBN1572225.1"/>
    </source>
</evidence>
<proteinExistence type="predicted"/>
<accession>A0A9D8PNR5</accession>
<feature type="signal peptide" evidence="2">
    <location>
        <begin position="1"/>
        <end position="23"/>
    </location>
</feature>
<feature type="compositionally biased region" description="Basic and acidic residues" evidence="1">
    <location>
        <begin position="269"/>
        <end position="292"/>
    </location>
</feature>
<comment type="caution">
    <text evidence="3">The sequence shown here is derived from an EMBL/GenBank/DDBJ whole genome shotgun (WGS) entry which is preliminary data.</text>
</comment>
<reference evidence="3" key="1">
    <citation type="journal article" date="2021" name="Environ. Microbiol.">
        <title>Genomic characterization of three novel Desulfobacterota classes expand the metabolic and phylogenetic diversity of the phylum.</title>
        <authorList>
            <person name="Murphy C.L."/>
            <person name="Biggerstaff J."/>
            <person name="Eichhorn A."/>
            <person name="Ewing E."/>
            <person name="Shahan R."/>
            <person name="Soriano D."/>
            <person name="Stewart S."/>
            <person name="VanMol K."/>
            <person name="Walker R."/>
            <person name="Walters P."/>
            <person name="Elshahed M.S."/>
            <person name="Youssef N.H."/>
        </authorList>
    </citation>
    <scope>NUCLEOTIDE SEQUENCE</scope>
    <source>
        <strain evidence="3">Zod_Metabat.24</strain>
    </source>
</reference>
<name>A0A9D8PNR5_9DELT</name>
<reference evidence="3" key="2">
    <citation type="submission" date="2021-01" db="EMBL/GenBank/DDBJ databases">
        <authorList>
            <person name="Hahn C.R."/>
            <person name="Youssef N.H."/>
            <person name="Elshahed M."/>
        </authorList>
    </citation>
    <scope>NUCLEOTIDE SEQUENCE</scope>
    <source>
        <strain evidence="3">Zod_Metabat.24</strain>
    </source>
</reference>
<feature type="chain" id="PRO_5039634816" evidence="2">
    <location>
        <begin position="24"/>
        <end position="331"/>
    </location>
</feature>
<evidence type="ECO:0000256" key="2">
    <source>
        <dbReference type="SAM" id="SignalP"/>
    </source>
</evidence>
<keyword evidence="2" id="KW-0732">Signal</keyword>
<dbReference type="EMBL" id="JAFGIX010000017">
    <property type="protein sequence ID" value="MBN1572225.1"/>
    <property type="molecule type" value="Genomic_DNA"/>
</dbReference>
<dbReference type="Proteomes" id="UP000809273">
    <property type="component" value="Unassembled WGS sequence"/>
</dbReference>
<dbReference type="AlphaFoldDB" id="A0A9D8PNR5"/>